<dbReference type="InterPro" id="IPR006183">
    <property type="entry name" value="Pgluconate_DH"/>
</dbReference>
<reference evidence="5 6" key="1">
    <citation type="submission" date="2017-06" db="EMBL/GenBank/DDBJ databases">
        <authorList>
            <person name="Kim H.J."/>
            <person name="Triplett B.A."/>
        </authorList>
    </citation>
    <scope>NUCLEOTIDE SEQUENCE [LARGE SCALE GENOMIC DNA]</scope>
    <source>
        <strain evidence="5 6">SCA</strain>
    </source>
</reference>
<dbReference type="PROSITE" id="PS00461">
    <property type="entry name" value="6PGD"/>
    <property type="match status" value="1"/>
</dbReference>
<dbReference type="Proteomes" id="UP000198304">
    <property type="component" value="Unassembled WGS sequence"/>
</dbReference>
<organism evidence="5 6">
    <name type="scientific">Anaerovirgula multivorans</name>
    <dbReference type="NCBI Taxonomy" id="312168"/>
    <lineage>
        <taxon>Bacteria</taxon>
        <taxon>Bacillati</taxon>
        <taxon>Bacillota</taxon>
        <taxon>Clostridia</taxon>
        <taxon>Peptostreptococcales</taxon>
        <taxon>Natronincolaceae</taxon>
        <taxon>Anaerovirgula</taxon>
    </lineage>
</organism>
<dbReference type="InterPro" id="IPR036291">
    <property type="entry name" value="NAD(P)-bd_dom_sf"/>
</dbReference>
<name>A0A239FPN8_9FIRM</name>
<dbReference type="SUPFAM" id="SSF51735">
    <property type="entry name" value="NAD(P)-binding Rossmann-fold domains"/>
    <property type="match status" value="1"/>
</dbReference>
<dbReference type="SUPFAM" id="SSF48179">
    <property type="entry name" value="6-phosphogluconate dehydrogenase C-terminal domain-like"/>
    <property type="match status" value="1"/>
</dbReference>
<dbReference type="Gene3D" id="1.10.1040.10">
    <property type="entry name" value="N-(1-d-carboxylethyl)-l-norvaline Dehydrogenase, domain 2"/>
    <property type="match status" value="1"/>
</dbReference>
<dbReference type="InterPro" id="IPR006115">
    <property type="entry name" value="6PGDH_NADP-bd"/>
</dbReference>
<dbReference type="NCBIfam" id="NF007161">
    <property type="entry name" value="PRK09599.1"/>
    <property type="match status" value="1"/>
</dbReference>
<dbReference type="GO" id="GO:0004616">
    <property type="term" value="F:phosphogluconate dehydrogenase (decarboxylating) activity"/>
    <property type="evidence" value="ECO:0007669"/>
    <property type="project" value="InterPro"/>
</dbReference>
<dbReference type="GO" id="GO:0050661">
    <property type="term" value="F:NADP binding"/>
    <property type="evidence" value="ECO:0007669"/>
    <property type="project" value="InterPro"/>
</dbReference>
<dbReference type="InterPro" id="IPR006184">
    <property type="entry name" value="6PGdom_BS"/>
</dbReference>
<dbReference type="NCBIfam" id="TIGR00872">
    <property type="entry name" value="gnd_rel"/>
    <property type="match status" value="1"/>
</dbReference>
<dbReference type="Pfam" id="PF03446">
    <property type="entry name" value="NAD_binding_2"/>
    <property type="match status" value="1"/>
</dbReference>
<dbReference type="PRINTS" id="PR00076">
    <property type="entry name" value="6PGDHDRGNASE"/>
</dbReference>
<dbReference type="OrthoDB" id="9804542at2"/>
<dbReference type="SMART" id="SM01350">
    <property type="entry name" value="6PGD"/>
    <property type="match status" value="1"/>
</dbReference>
<dbReference type="Pfam" id="PF00393">
    <property type="entry name" value="6PGD"/>
    <property type="match status" value="1"/>
</dbReference>
<proteinExistence type="inferred from homology"/>
<comment type="similarity">
    <text evidence="1">Belongs to the 6-phosphogluconate dehydrogenase family.</text>
</comment>
<keyword evidence="6" id="KW-1185">Reference proteome</keyword>
<dbReference type="PANTHER" id="PTHR11811">
    <property type="entry name" value="6-PHOSPHOGLUCONATE DEHYDROGENASE"/>
    <property type="match status" value="1"/>
</dbReference>
<dbReference type="RefSeq" id="WP_089283552.1">
    <property type="nucleotide sequence ID" value="NZ_FZOJ01000013.1"/>
</dbReference>
<dbReference type="GO" id="GO:0006098">
    <property type="term" value="P:pentose-phosphate shunt"/>
    <property type="evidence" value="ECO:0007669"/>
    <property type="project" value="InterPro"/>
</dbReference>
<keyword evidence="3" id="KW-0311">Gluconate utilization</keyword>
<evidence type="ECO:0000313" key="5">
    <source>
        <dbReference type="EMBL" id="SNS58755.1"/>
    </source>
</evidence>
<evidence type="ECO:0000313" key="6">
    <source>
        <dbReference type="Proteomes" id="UP000198304"/>
    </source>
</evidence>
<dbReference type="Gene3D" id="3.40.50.720">
    <property type="entry name" value="NAD(P)-binding Rossmann-like Domain"/>
    <property type="match status" value="1"/>
</dbReference>
<dbReference type="InterPro" id="IPR013328">
    <property type="entry name" value="6PGD_dom2"/>
</dbReference>
<dbReference type="InterPro" id="IPR006114">
    <property type="entry name" value="6PGDH_C"/>
</dbReference>
<dbReference type="EMBL" id="FZOJ01000013">
    <property type="protein sequence ID" value="SNS58755.1"/>
    <property type="molecule type" value="Genomic_DNA"/>
</dbReference>
<accession>A0A239FPN8</accession>
<sequence length="298" mass="33277">MEIGIIGLGKMGYNLALNIKDHHYRVVAYNRSHEKIKEAEAEGLIGAYSIEELVSKLSMPRIIWLMVPAGDPVDEMIENLIPLLDKGDIIIDGGNSNYKDTLRRYKMLKEKGLHFVDVGTSGGVEGARNGACMMIGAEEHVFKVIEPIIKDICLEKGYLHTGKSGSGHFVKMIHNGIEYGMLQAMGEGFEILEKSQFDLDYKEVAKVWNHGSVIRGWLMELMERAFEKDPQLESIKGIVHSSGEGLWTVQEALELQVPAPAITDSLFVRYRSQQEDTFTGKVIAALRNEFGGHSVEKK</sequence>
<feature type="domain" description="6-phosphogluconate dehydrogenase C-terminal" evidence="4">
    <location>
        <begin position="167"/>
        <end position="298"/>
    </location>
</feature>
<gene>
    <name evidence="5" type="ORF">SAMN05446037_1013120</name>
</gene>
<evidence type="ECO:0000256" key="3">
    <source>
        <dbReference type="ARBA" id="ARBA00023064"/>
    </source>
</evidence>
<protein>
    <submittedName>
        <fullName evidence="5">6-phosphogluconate dehydrogenase</fullName>
    </submittedName>
</protein>
<evidence type="ECO:0000256" key="2">
    <source>
        <dbReference type="ARBA" id="ARBA00023002"/>
    </source>
</evidence>
<dbReference type="GO" id="GO:0019521">
    <property type="term" value="P:D-gluconate metabolic process"/>
    <property type="evidence" value="ECO:0007669"/>
    <property type="project" value="UniProtKB-KW"/>
</dbReference>
<evidence type="ECO:0000256" key="1">
    <source>
        <dbReference type="ARBA" id="ARBA00008419"/>
    </source>
</evidence>
<dbReference type="InterPro" id="IPR004849">
    <property type="entry name" value="6DGDH_YqeC"/>
</dbReference>
<dbReference type="InterPro" id="IPR008927">
    <property type="entry name" value="6-PGluconate_DH-like_C_sf"/>
</dbReference>
<evidence type="ECO:0000259" key="4">
    <source>
        <dbReference type="SMART" id="SM01350"/>
    </source>
</evidence>
<keyword evidence="2" id="KW-0560">Oxidoreductase</keyword>
<dbReference type="AlphaFoldDB" id="A0A239FPN8"/>